<dbReference type="GO" id="GO:0005524">
    <property type="term" value="F:ATP binding"/>
    <property type="evidence" value="ECO:0007669"/>
    <property type="project" value="UniProtKB-KW"/>
</dbReference>
<feature type="domain" description="Helicase ATP-binding" evidence="6">
    <location>
        <begin position="41"/>
        <end position="218"/>
    </location>
</feature>
<dbReference type="PANTHER" id="PTHR47959:SF24">
    <property type="entry name" value="ATP-DEPENDENT RNA HELICASE"/>
    <property type="match status" value="1"/>
</dbReference>
<evidence type="ECO:0000256" key="3">
    <source>
        <dbReference type="ARBA" id="ARBA00022806"/>
    </source>
</evidence>
<name>A0A7J6NQ80_PEROL</name>
<dbReference type="GO" id="GO:0003676">
    <property type="term" value="F:nucleic acid binding"/>
    <property type="evidence" value="ECO:0007669"/>
    <property type="project" value="InterPro"/>
</dbReference>
<dbReference type="CDD" id="cd18787">
    <property type="entry name" value="SF2_C_DEAD"/>
    <property type="match status" value="1"/>
</dbReference>
<reference evidence="9 10" key="1">
    <citation type="submission" date="2020-04" db="EMBL/GenBank/DDBJ databases">
        <title>Perkinsus olseni comparative genomics.</title>
        <authorList>
            <person name="Bogema D.R."/>
        </authorList>
    </citation>
    <scope>NUCLEOTIDE SEQUENCE [LARGE SCALE GENOMIC DNA]</scope>
    <source>
        <strain evidence="9">00978-12</strain>
    </source>
</reference>
<dbReference type="SMART" id="SM00490">
    <property type="entry name" value="HELICc"/>
    <property type="match status" value="1"/>
</dbReference>
<dbReference type="AlphaFoldDB" id="A0A7J6NQ80"/>
<dbReference type="EMBL" id="JABANP010000273">
    <property type="protein sequence ID" value="KAF4685201.1"/>
    <property type="molecule type" value="Genomic_DNA"/>
</dbReference>
<protein>
    <submittedName>
        <fullName evidence="9">Protein CL16A</fullName>
    </submittedName>
</protein>
<keyword evidence="1" id="KW-0547">Nucleotide-binding</keyword>
<proteinExistence type="predicted"/>
<dbReference type="InterPro" id="IPR050079">
    <property type="entry name" value="DEAD_box_RNA_helicase"/>
</dbReference>
<sequence length="1087" mass="120983">MLPSSRRDAKTFKDLGLSQWVVDVCSSLEITKPTLIQRLAIPAILDGKNVVGASKTGSGKTAAFALPILQKLSKDPFGVFAVILTPVRELAVQITEQFEALSKPIDGQISCVVGGTSLLPQINQIHDRPHIVVATPGRLAEILNGDSSLVDAFAHTEFLVLDEADRLLVSGSGFESSIADIMRALPGKARRQTLLFTATLSDNVMALQDRYGEDSMPLLDANPSSDLPTNLRLRYVFIPAMVKMAYLNYLVCQKFSEDSMIIFTATLRSCQLVASTLEKLGVSVAALHSLQDQRRRTASLGKFRNAKVRVLVATDVASRGLDIPQVGVVLNYELPTRKGDAVSIVTEGDVKLVKSVEERMGVTMEKLEIEDEDATILKLLTKTSKAVQEAELMLFEVGFDEKIKETKRRKRKYREMAAQRNSAKVQPQALVLMMDERVRSVGRRDTPCPRWPEIHGRITERLKEPDSLTGSSCDGLVEDLREISEILLWGEQNDHQELFDYFCEKEMLGNFVKVISMPSIAVAVKIQLLQTMSLLTQNLRTRTSLIYVFSNDHINNLISVPCDWSADEELLSYYVTFVKGLALRLDPEMLTLFFHSDQFVLYTVPIRLYNSADAMVRTSVRTLTLAIYQVADRSCMDFLVANSGGYFALLSKGLREQWQKLGDLSVSRRVAESAVDDVVDVLLYIADIFTVENPTIQPLLDLLVDKLFMYALEPLLSPPSQSPRGHCSRTLSKFVVLQLMHYVDVPIMRERMKELRPSVFGLHDDEETIVVLDAAMIAESPELLPEDPELPEKCLRLVEKGFNDEWHIITIQLLLAVYRMTVRDESSKTPNDRSWRCFRTVAETARKTVLDGPRGLLYREAIASAEEELGEAEGPSAEGIDSIVSTIASTPPGRPGLLPPPSPVKSPGKYTIDFISLLRRELLPGISTPPGEDPERALANLKEGSTSDLGQSDRLSCSCIALGSSEVNAISQAQMAKSAEALYVILWNAAFLLAAPERTRPGYGIVRHVAPMATTEVSLDREKPCQLKVKLRSSSNLVLVFPDESRCRIAYQHLESSREECLKKQYRALVDRFLLSDEYGDDKLRGV</sequence>
<dbReference type="GO" id="GO:0016787">
    <property type="term" value="F:hydrolase activity"/>
    <property type="evidence" value="ECO:0007669"/>
    <property type="project" value="UniProtKB-KW"/>
</dbReference>
<evidence type="ECO:0000259" key="6">
    <source>
        <dbReference type="PROSITE" id="PS51192"/>
    </source>
</evidence>
<dbReference type="Gene3D" id="3.40.50.300">
    <property type="entry name" value="P-loop containing nucleotide triphosphate hydrolases"/>
    <property type="match status" value="2"/>
</dbReference>
<dbReference type="GO" id="GO:0005829">
    <property type="term" value="C:cytosol"/>
    <property type="evidence" value="ECO:0007669"/>
    <property type="project" value="TreeGrafter"/>
</dbReference>
<evidence type="ECO:0000259" key="7">
    <source>
        <dbReference type="PROSITE" id="PS51194"/>
    </source>
</evidence>
<keyword evidence="3" id="KW-0347">Helicase</keyword>
<dbReference type="InterPro" id="IPR027417">
    <property type="entry name" value="P-loop_NTPase"/>
</dbReference>
<keyword evidence="4" id="KW-0067">ATP-binding</keyword>
<dbReference type="Pfam" id="PF00271">
    <property type="entry name" value="Helicase_C"/>
    <property type="match status" value="1"/>
</dbReference>
<dbReference type="PROSITE" id="PS00039">
    <property type="entry name" value="DEAD_ATP_HELICASE"/>
    <property type="match status" value="1"/>
</dbReference>
<dbReference type="Pfam" id="PF00270">
    <property type="entry name" value="DEAD"/>
    <property type="match status" value="1"/>
</dbReference>
<dbReference type="OrthoDB" id="10261904at2759"/>
<feature type="domain" description="Helicase C-terminal" evidence="7">
    <location>
        <begin position="246"/>
        <end position="414"/>
    </location>
</feature>
<dbReference type="InterPro" id="IPR011545">
    <property type="entry name" value="DEAD/DEAH_box_helicase_dom"/>
</dbReference>
<feature type="short sequence motif" description="Q motif" evidence="5">
    <location>
        <begin position="10"/>
        <end position="38"/>
    </location>
</feature>
<dbReference type="InterPro" id="IPR000629">
    <property type="entry name" value="RNA-helicase_DEAD-box_CS"/>
</dbReference>
<dbReference type="InterPro" id="IPR019155">
    <property type="entry name" value="CLEC16A/TT9_N"/>
</dbReference>
<evidence type="ECO:0000256" key="5">
    <source>
        <dbReference type="PROSITE-ProRule" id="PRU00552"/>
    </source>
</evidence>
<dbReference type="InterPro" id="IPR014014">
    <property type="entry name" value="RNA_helicase_DEAD_Q_motif"/>
</dbReference>
<evidence type="ECO:0000256" key="4">
    <source>
        <dbReference type="ARBA" id="ARBA00022840"/>
    </source>
</evidence>
<evidence type="ECO:0000256" key="2">
    <source>
        <dbReference type="ARBA" id="ARBA00022801"/>
    </source>
</evidence>
<gene>
    <name evidence="9" type="primary">CLEC16A</name>
    <name evidence="9" type="ORF">FOZ60_006782</name>
</gene>
<evidence type="ECO:0000313" key="9">
    <source>
        <dbReference type="EMBL" id="KAF4685201.1"/>
    </source>
</evidence>
<keyword evidence="2" id="KW-0378">Hydrolase</keyword>
<dbReference type="PROSITE" id="PS51194">
    <property type="entry name" value="HELICASE_CTER"/>
    <property type="match status" value="1"/>
</dbReference>
<dbReference type="SUPFAM" id="SSF52540">
    <property type="entry name" value="P-loop containing nucleoside triphosphate hydrolases"/>
    <property type="match status" value="2"/>
</dbReference>
<dbReference type="Proteomes" id="UP000541610">
    <property type="component" value="Unassembled WGS sequence"/>
</dbReference>
<organism evidence="9 10">
    <name type="scientific">Perkinsus olseni</name>
    <name type="common">Perkinsus atlanticus</name>
    <dbReference type="NCBI Taxonomy" id="32597"/>
    <lineage>
        <taxon>Eukaryota</taxon>
        <taxon>Sar</taxon>
        <taxon>Alveolata</taxon>
        <taxon>Perkinsozoa</taxon>
        <taxon>Perkinsea</taxon>
        <taxon>Perkinsida</taxon>
        <taxon>Perkinsidae</taxon>
        <taxon>Perkinsus</taxon>
    </lineage>
</organism>
<dbReference type="GO" id="GO:0003724">
    <property type="term" value="F:RNA helicase activity"/>
    <property type="evidence" value="ECO:0007669"/>
    <property type="project" value="InterPro"/>
</dbReference>
<feature type="domain" description="DEAD-box RNA helicase Q" evidence="8">
    <location>
        <begin position="10"/>
        <end position="38"/>
    </location>
</feature>
<dbReference type="PROSITE" id="PS51195">
    <property type="entry name" value="Q_MOTIF"/>
    <property type="match status" value="1"/>
</dbReference>
<dbReference type="Pfam" id="PF09758">
    <property type="entry name" value="FPL"/>
    <property type="match status" value="1"/>
</dbReference>
<evidence type="ECO:0000313" key="10">
    <source>
        <dbReference type="Proteomes" id="UP000541610"/>
    </source>
</evidence>
<evidence type="ECO:0000256" key="1">
    <source>
        <dbReference type="ARBA" id="ARBA00022741"/>
    </source>
</evidence>
<accession>A0A7J6NQ80</accession>
<dbReference type="InterPro" id="IPR001650">
    <property type="entry name" value="Helicase_C-like"/>
</dbReference>
<dbReference type="PROSITE" id="PS51192">
    <property type="entry name" value="HELICASE_ATP_BIND_1"/>
    <property type="match status" value="1"/>
</dbReference>
<dbReference type="InterPro" id="IPR014001">
    <property type="entry name" value="Helicase_ATP-bd"/>
</dbReference>
<comment type="caution">
    <text evidence="9">The sequence shown here is derived from an EMBL/GenBank/DDBJ whole genome shotgun (WGS) entry which is preliminary data.</text>
</comment>
<dbReference type="SMART" id="SM00487">
    <property type="entry name" value="DEXDc"/>
    <property type="match status" value="1"/>
</dbReference>
<evidence type="ECO:0000259" key="8">
    <source>
        <dbReference type="PROSITE" id="PS51195"/>
    </source>
</evidence>
<dbReference type="PANTHER" id="PTHR47959">
    <property type="entry name" value="ATP-DEPENDENT RNA HELICASE RHLE-RELATED"/>
    <property type="match status" value="1"/>
</dbReference>